<dbReference type="EMBL" id="BOOK01000001">
    <property type="protein sequence ID" value="GIH98243.1"/>
    <property type="molecule type" value="Genomic_DNA"/>
</dbReference>
<accession>A0A8J3SPI5</accession>
<dbReference type="GO" id="GO:0003677">
    <property type="term" value="F:DNA binding"/>
    <property type="evidence" value="ECO:0007669"/>
    <property type="project" value="UniProtKB-KW"/>
</dbReference>
<dbReference type="RefSeq" id="WP_203872732.1">
    <property type="nucleotide sequence ID" value="NZ_BOOK01000001.1"/>
</dbReference>
<comment type="similarity">
    <text evidence="1">Belongs to the sigma-70 factor family. ECF subfamily.</text>
</comment>
<organism evidence="9 10">
    <name type="scientific">Planobispora takensis</name>
    <dbReference type="NCBI Taxonomy" id="1367882"/>
    <lineage>
        <taxon>Bacteria</taxon>
        <taxon>Bacillati</taxon>
        <taxon>Actinomycetota</taxon>
        <taxon>Actinomycetes</taxon>
        <taxon>Streptosporangiales</taxon>
        <taxon>Streptosporangiaceae</taxon>
        <taxon>Planobispora</taxon>
    </lineage>
</organism>
<reference evidence="9" key="1">
    <citation type="submission" date="2021-01" db="EMBL/GenBank/DDBJ databases">
        <title>Whole genome shotgun sequence of Planobispora takensis NBRC 109077.</title>
        <authorList>
            <person name="Komaki H."/>
            <person name="Tamura T."/>
        </authorList>
    </citation>
    <scope>NUCLEOTIDE SEQUENCE</scope>
    <source>
        <strain evidence="9">NBRC 109077</strain>
    </source>
</reference>
<dbReference type="InterPro" id="IPR013324">
    <property type="entry name" value="RNA_pol_sigma_r3/r4-like"/>
</dbReference>
<dbReference type="PANTHER" id="PTHR43133:SF8">
    <property type="entry name" value="RNA POLYMERASE SIGMA FACTOR HI_1459-RELATED"/>
    <property type="match status" value="1"/>
</dbReference>
<evidence type="ECO:0000256" key="1">
    <source>
        <dbReference type="ARBA" id="ARBA00010641"/>
    </source>
</evidence>
<keyword evidence="3" id="KW-0731">Sigma factor</keyword>
<proteinExistence type="inferred from homology"/>
<sequence length="492" mass="50995">MNDSVLVEALRERDAGALAALYDSYAESLYRYCLSMLEGAENAQAALRDTLIVAEAHIHALADADRLKPWLFALARRECLRRRPAVGAGAASAEPPDVGEDQADLRVMAWNATRSLPEDDRELLALLTVHGLSMAEVASLLGVPVKSAEGMLERAKEGLRDAVTAEVLARKGPYDCAERARILTGFSGELTAGMRERLVGHIADCETCAPHRSRQVSANKVFDLLPPAPLPETLKVRLMSCFADPELIPYRRYVARRAGLLDAAGFPVEGMGGRPGWVHAVAGVAAAVVAAAAIAVIFAHLGGRAGETVADIASGRLPVTGEPPGVGLPWDPKADSGPMALEFIPRRPAAQPGAVPVEPVTADPGGPPSGGGGPARPDRPDPADPGPADPDPAEPAPSGGQPAPTGGIEPTIAPTTPPRDHQDGRPRPRPCPVPSRTAPAPKPTPTPTRTTATPTPTRATPAPTVTSTPTPTPTGQVTPSPTAPASSQGPAA</sequence>
<evidence type="ECO:0000313" key="10">
    <source>
        <dbReference type="Proteomes" id="UP000634476"/>
    </source>
</evidence>
<dbReference type="InterPro" id="IPR036388">
    <property type="entry name" value="WH-like_DNA-bd_sf"/>
</dbReference>
<dbReference type="GO" id="GO:0016987">
    <property type="term" value="F:sigma factor activity"/>
    <property type="evidence" value="ECO:0007669"/>
    <property type="project" value="UniProtKB-KW"/>
</dbReference>
<keyword evidence="10" id="KW-1185">Reference proteome</keyword>
<dbReference type="Proteomes" id="UP000634476">
    <property type="component" value="Unassembled WGS sequence"/>
</dbReference>
<feature type="compositionally biased region" description="Polar residues" evidence="6">
    <location>
        <begin position="483"/>
        <end position="492"/>
    </location>
</feature>
<dbReference type="Pfam" id="PF08281">
    <property type="entry name" value="Sigma70_r4_2"/>
    <property type="match status" value="1"/>
</dbReference>
<dbReference type="InterPro" id="IPR013249">
    <property type="entry name" value="RNA_pol_sigma70_r4_t2"/>
</dbReference>
<keyword evidence="4" id="KW-0238">DNA-binding</keyword>
<dbReference type="Gene3D" id="1.10.1740.10">
    <property type="match status" value="1"/>
</dbReference>
<protein>
    <recommendedName>
        <fullName evidence="8">RNA polymerase sigma factor 70 region 4 type 2 domain-containing protein</fullName>
    </recommendedName>
</protein>
<keyword evidence="7" id="KW-0472">Membrane</keyword>
<evidence type="ECO:0000256" key="4">
    <source>
        <dbReference type="ARBA" id="ARBA00023125"/>
    </source>
</evidence>
<feature type="compositionally biased region" description="Pro residues" evidence="6">
    <location>
        <begin position="383"/>
        <end position="395"/>
    </location>
</feature>
<dbReference type="PANTHER" id="PTHR43133">
    <property type="entry name" value="RNA POLYMERASE ECF-TYPE SIGMA FACTO"/>
    <property type="match status" value="1"/>
</dbReference>
<dbReference type="Gene3D" id="1.10.10.10">
    <property type="entry name" value="Winged helix-like DNA-binding domain superfamily/Winged helix DNA-binding domain"/>
    <property type="match status" value="1"/>
</dbReference>
<evidence type="ECO:0000256" key="6">
    <source>
        <dbReference type="SAM" id="MobiDB-lite"/>
    </source>
</evidence>
<dbReference type="GO" id="GO:0006352">
    <property type="term" value="P:DNA-templated transcription initiation"/>
    <property type="evidence" value="ECO:0007669"/>
    <property type="project" value="InterPro"/>
</dbReference>
<evidence type="ECO:0000313" key="9">
    <source>
        <dbReference type="EMBL" id="GIH98243.1"/>
    </source>
</evidence>
<evidence type="ECO:0000256" key="7">
    <source>
        <dbReference type="SAM" id="Phobius"/>
    </source>
</evidence>
<keyword evidence="7" id="KW-0812">Transmembrane</keyword>
<dbReference type="InterPro" id="IPR013325">
    <property type="entry name" value="RNA_pol_sigma_r2"/>
</dbReference>
<evidence type="ECO:0000256" key="3">
    <source>
        <dbReference type="ARBA" id="ARBA00023082"/>
    </source>
</evidence>
<feature type="transmembrane region" description="Helical" evidence="7">
    <location>
        <begin position="277"/>
        <end position="299"/>
    </location>
</feature>
<gene>
    <name evidence="9" type="ORF">Pta02_02520</name>
</gene>
<feature type="region of interest" description="Disordered" evidence="6">
    <location>
        <begin position="316"/>
        <end position="492"/>
    </location>
</feature>
<keyword evidence="5" id="KW-0804">Transcription</keyword>
<dbReference type="AlphaFoldDB" id="A0A8J3SPI5"/>
<evidence type="ECO:0000256" key="2">
    <source>
        <dbReference type="ARBA" id="ARBA00023015"/>
    </source>
</evidence>
<evidence type="ECO:0000256" key="5">
    <source>
        <dbReference type="ARBA" id="ARBA00023163"/>
    </source>
</evidence>
<dbReference type="SUPFAM" id="SSF88659">
    <property type="entry name" value="Sigma3 and sigma4 domains of RNA polymerase sigma factors"/>
    <property type="match status" value="1"/>
</dbReference>
<keyword evidence="7" id="KW-1133">Transmembrane helix</keyword>
<feature type="compositionally biased region" description="Low complexity" evidence="6">
    <location>
        <begin position="447"/>
        <end position="480"/>
    </location>
</feature>
<evidence type="ECO:0000259" key="8">
    <source>
        <dbReference type="Pfam" id="PF08281"/>
    </source>
</evidence>
<name>A0A8J3SPI5_9ACTN</name>
<comment type="caution">
    <text evidence="9">The sequence shown here is derived from an EMBL/GenBank/DDBJ whole genome shotgun (WGS) entry which is preliminary data.</text>
</comment>
<keyword evidence="2" id="KW-0805">Transcription regulation</keyword>
<dbReference type="SUPFAM" id="SSF88946">
    <property type="entry name" value="Sigma2 domain of RNA polymerase sigma factors"/>
    <property type="match status" value="1"/>
</dbReference>
<dbReference type="InterPro" id="IPR039425">
    <property type="entry name" value="RNA_pol_sigma-70-like"/>
</dbReference>
<feature type="domain" description="RNA polymerase sigma factor 70 region 4 type 2" evidence="8">
    <location>
        <begin position="111"/>
        <end position="157"/>
    </location>
</feature>